<dbReference type="GO" id="GO:0006879">
    <property type="term" value="P:intracellular iron ion homeostasis"/>
    <property type="evidence" value="ECO:0007669"/>
    <property type="project" value="TreeGrafter"/>
</dbReference>
<dbReference type="SUPFAM" id="SSF52343">
    <property type="entry name" value="Ferredoxin reductase-like, C-terminal NADP-linked domain"/>
    <property type="match status" value="1"/>
</dbReference>
<protein>
    <recommendedName>
        <fullName evidence="16">FAD-binding FR-type domain-containing protein</fullName>
    </recommendedName>
</protein>
<feature type="transmembrane region" description="Helical" evidence="10">
    <location>
        <begin position="120"/>
        <end position="141"/>
    </location>
</feature>
<evidence type="ECO:0000256" key="1">
    <source>
        <dbReference type="ARBA" id="ARBA00004141"/>
    </source>
</evidence>
<dbReference type="OMA" id="HRWISRW"/>
<evidence type="ECO:0000256" key="5">
    <source>
        <dbReference type="ARBA" id="ARBA00022989"/>
    </source>
</evidence>
<evidence type="ECO:0000256" key="8">
    <source>
        <dbReference type="ARBA" id="ARBA00023136"/>
    </source>
</evidence>
<dbReference type="InterPro" id="IPR013121">
    <property type="entry name" value="Fe_red_NAD-bd_6"/>
</dbReference>
<evidence type="ECO:0000256" key="4">
    <source>
        <dbReference type="ARBA" id="ARBA00022982"/>
    </source>
</evidence>
<feature type="domain" description="Ferric oxidoreductase" evidence="11">
    <location>
        <begin position="167"/>
        <end position="283"/>
    </location>
</feature>
<dbReference type="GO" id="GO:0006826">
    <property type="term" value="P:iron ion transport"/>
    <property type="evidence" value="ECO:0007669"/>
    <property type="project" value="TreeGrafter"/>
</dbReference>
<evidence type="ECO:0000256" key="6">
    <source>
        <dbReference type="ARBA" id="ARBA00023002"/>
    </source>
</evidence>
<dbReference type="RefSeq" id="XP_016294078.1">
    <property type="nucleotide sequence ID" value="XM_016434657.1"/>
</dbReference>
<dbReference type="GO" id="GO:0005886">
    <property type="term" value="C:plasma membrane"/>
    <property type="evidence" value="ECO:0007669"/>
    <property type="project" value="TreeGrafter"/>
</dbReference>
<evidence type="ECO:0000256" key="10">
    <source>
        <dbReference type="SAM" id="Phobius"/>
    </source>
</evidence>
<dbReference type="AlphaFoldDB" id="V5F1C8"/>
<evidence type="ECO:0000259" key="11">
    <source>
        <dbReference type="Pfam" id="PF01794"/>
    </source>
</evidence>
<dbReference type="PANTHER" id="PTHR32361:SF9">
    <property type="entry name" value="FERRIC REDUCTASE TRANSMEMBRANE COMPONENT 3-RELATED"/>
    <property type="match status" value="1"/>
</dbReference>
<dbReference type="InterPro" id="IPR039261">
    <property type="entry name" value="FNR_nucleotide-bd"/>
</dbReference>
<keyword evidence="5 10" id="KW-1133">Transmembrane helix</keyword>
<dbReference type="GeneID" id="27417264"/>
<evidence type="ECO:0000313" key="14">
    <source>
        <dbReference type="EMBL" id="EST09089.1"/>
    </source>
</evidence>
<name>V5F1C8_KALBG</name>
<comment type="subcellular location">
    <subcellularLocation>
        <location evidence="1">Membrane</location>
        <topology evidence="1">Multi-pass membrane protein</topology>
    </subcellularLocation>
</comment>
<dbReference type="eggNOG" id="KOG0039">
    <property type="taxonomic scope" value="Eukaryota"/>
</dbReference>
<proteinExistence type="predicted"/>
<dbReference type="STRING" id="1365824.V5F1C8"/>
<reference evidence="15" key="1">
    <citation type="journal article" date="2013" name="Genome Announc.">
        <title>Draft genome sequence of Pseudozyma brasiliensis sp. nov. strain GHG001, a high producer of endo-1,4-xylanase isolated from an insect pest of sugarcane.</title>
        <authorList>
            <person name="Oliveira J.V.D.C."/>
            <person name="dos Santos R.A.C."/>
            <person name="Borges T.A."/>
            <person name="Riano-Pachon D.M."/>
            <person name="Goldman G.H."/>
        </authorList>
    </citation>
    <scope>NUCLEOTIDE SEQUENCE [LARGE SCALE GENOMIC DNA]</scope>
    <source>
        <strain evidence="15">GHG001</strain>
    </source>
</reference>
<feature type="compositionally biased region" description="Polar residues" evidence="9">
    <location>
        <begin position="560"/>
        <end position="569"/>
    </location>
</feature>
<keyword evidence="4" id="KW-0249">Electron transport</keyword>
<organism evidence="14 15">
    <name type="scientific">Kalmanozyma brasiliensis (strain GHG001)</name>
    <name type="common">Yeast</name>
    <name type="synonym">Pseudozyma brasiliensis</name>
    <dbReference type="NCBI Taxonomy" id="1365824"/>
    <lineage>
        <taxon>Eukaryota</taxon>
        <taxon>Fungi</taxon>
        <taxon>Dikarya</taxon>
        <taxon>Basidiomycota</taxon>
        <taxon>Ustilaginomycotina</taxon>
        <taxon>Ustilaginomycetes</taxon>
        <taxon>Ustilaginales</taxon>
        <taxon>Ustilaginaceae</taxon>
        <taxon>Kalmanozyma</taxon>
    </lineage>
</organism>
<evidence type="ECO:0000259" key="13">
    <source>
        <dbReference type="Pfam" id="PF08030"/>
    </source>
</evidence>
<feature type="region of interest" description="Disordered" evidence="9">
    <location>
        <begin position="560"/>
        <end position="610"/>
    </location>
</feature>
<keyword evidence="3 10" id="KW-0812">Transmembrane</keyword>
<feature type="transmembrane region" description="Helical" evidence="10">
    <location>
        <begin position="41"/>
        <end position="62"/>
    </location>
</feature>
<evidence type="ECO:0000259" key="12">
    <source>
        <dbReference type="Pfam" id="PF08022"/>
    </source>
</evidence>
<keyword evidence="2" id="KW-0813">Transport</keyword>
<dbReference type="Pfam" id="PF01794">
    <property type="entry name" value="Ferric_reduct"/>
    <property type="match status" value="1"/>
</dbReference>
<feature type="transmembrane region" description="Helical" evidence="10">
    <location>
        <begin position="209"/>
        <end position="227"/>
    </location>
</feature>
<dbReference type="Proteomes" id="UP000019377">
    <property type="component" value="Unassembled WGS sequence"/>
</dbReference>
<dbReference type="InterPro" id="IPR013130">
    <property type="entry name" value="Fe3_Rdtase_TM_dom"/>
</dbReference>
<keyword evidence="8 10" id="KW-0472">Membrane</keyword>
<sequence>MISKPWELGAEAWEYIDSFPAEQQPAAILTYQRFNYNSYKVPCIASFVLYGLFLLLVLAASLNNVLAWVCPTTHSSMKQKSRLVRAHIWEHPLITQKHATVVSFPFLRWLTLQLPLRGEAFIIFAFSMVNFVPLVAFYDLLLGDQQIFYPGPTSKRDQIQRHLADRTGILGTAQLPLLIMMASKRTPLAIVSGLGMDRLMLYHRWISRWFWAHIFIHTVVWTVVYAQSEGVAVMLADTYVKWGCVGFSAMCALVFLSLRSLRQRFYEAFVMIHIVMALLAIVGTYLHIKLADASEFDIFRVMTEIAAVLWAFDRLVRWIGRIYLSFSSPRLTSKNDSSLVKCASGRIQSFGTSAEYAMLRISVPASKIRLAHQPRFIGGIAAGDDIRITVPRLQWVGEHPFTVFNVGTTGQDATHGYIDLLVKAEAGLTRKIARHTSTANEGDEKDVELAGVKKGNSDVAVLIEGPFGKIPEIPAATTDLVLVAGGIAITFCWPIFVSAFEAAKTGKLQNCKLIWIVRKQSTLSLLEEAFADLLTKMQDGKSDRCRFTMDIYVTSTGESTQMSSLTDSDSPIKEKSSTASISAGHESDPSADMSDDVELPQLPKSQNEASMPSVVFDDRANGDLIQVSHFSGRPAPLASALFSHLEEAELQGNQGSLTVALCGPPTLCDDVRFEAVRLLKRGINLELIEDCFTW</sequence>
<dbReference type="SFLD" id="SFLDS00052">
    <property type="entry name" value="Ferric_Reductase_Domain"/>
    <property type="match status" value="1"/>
</dbReference>
<gene>
    <name evidence="14" type="ORF">PSEUBRA_SCAF13g02001</name>
</gene>
<dbReference type="SFLD" id="SFLDG01168">
    <property type="entry name" value="Ferric_reductase_subgroup_(FRE"/>
    <property type="match status" value="1"/>
</dbReference>
<evidence type="ECO:0008006" key="16">
    <source>
        <dbReference type="Google" id="ProtNLM"/>
    </source>
</evidence>
<dbReference type="HOGENOM" id="CLU_016502_0_0_1"/>
<evidence type="ECO:0000256" key="7">
    <source>
        <dbReference type="ARBA" id="ARBA00023065"/>
    </source>
</evidence>
<dbReference type="Pfam" id="PF08030">
    <property type="entry name" value="NAD_binding_6"/>
    <property type="match status" value="1"/>
</dbReference>
<feature type="transmembrane region" description="Helical" evidence="10">
    <location>
        <begin position="239"/>
        <end position="258"/>
    </location>
</feature>
<dbReference type="GO" id="GO:0000293">
    <property type="term" value="F:ferric-chelate reductase activity"/>
    <property type="evidence" value="ECO:0007669"/>
    <property type="project" value="UniProtKB-ARBA"/>
</dbReference>
<dbReference type="PANTHER" id="PTHR32361">
    <property type="entry name" value="FERRIC/CUPRIC REDUCTASE TRANSMEMBRANE COMPONENT"/>
    <property type="match status" value="1"/>
</dbReference>
<evidence type="ECO:0000256" key="9">
    <source>
        <dbReference type="SAM" id="MobiDB-lite"/>
    </source>
</evidence>
<dbReference type="OrthoDB" id="4494341at2759"/>
<dbReference type="EMBL" id="KI545855">
    <property type="protein sequence ID" value="EST09089.1"/>
    <property type="molecule type" value="Genomic_DNA"/>
</dbReference>
<evidence type="ECO:0000256" key="2">
    <source>
        <dbReference type="ARBA" id="ARBA00022448"/>
    </source>
</evidence>
<keyword evidence="6" id="KW-0560">Oxidoreductase</keyword>
<dbReference type="CDD" id="cd06186">
    <property type="entry name" value="NOX_Duox_like_FAD_NADP"/>
    <property type="match status" value="1"/>
</dbReference>
<feature type="domain" description="Ferric reductase NAD binding" evidence="13">
    <location>
        <begin position="479"/>
        <end position="674"/>
    </location>
</feature>
<keyword evidence="7" id="KW-0406">Ion transport</keyword>
<dbReference type="GO" id="GO:0015677">
    <property type="term" value="P:copper ion import"/>
    <property type="evidence" value="ECO:0007669"/>
    <property type="project" value="TreeGrafter"/>
</dbReference>
<feature type="domain" description="FAD-binding 8" evidence="12">
    <location>
        <begin position="381"/>
        <end position="469"/>
    </location>
</feature>
<dbReference type="Pfam" id="PF08022">
    <property type="entry name" value="FAD_binding_8"/>
    <property type="match status" value="1"/>
</dbReference>
<evidence type="ECO:0000256" key="3">
    <source>
        <dbReference type="ARBA" id="ARBA00022692"/>
    </source>
</evidence>
<dbReference type="InterPro" id="IPR051410">
    <property type="entry name" value="Ferric/Cupric_Reductase"/>
</dbReference>
<feature type="transmembrane region" description="Helical" evidence="10">
    <location>
        <begin position="265"/>
        <end position="286"/>
    </location>
</feature>
<keyword evidence="15" id="KW-1185">Reference proteome</keyword>
<accession>V5F1C8</accession>
<dbReference type="Gene3D" id="3.40.50.80">
    <property type="entry name" value="Nucleotide-binding domain of ferredoxin-NADP reductase (FNR) module"/>
    <property type="match status" value="1"/>
</dbReference>
<evidence type="ECO:0000313" key="15">
    <source>
        <dbReference type="Proteomes" id="UP000019377"/>
    </source>
</evidence>
<dbReference type="InterPro" id="IPR013112">
    <property type="entry name" value="FAD-bd_8"/>
</dbReference>